<dbReference type="PANTHER" id="PTHR34145:SF28">
    <property type="entry name" value="F-BOX DOMAIN-CONTAINING PROTEIN"/>
    <property type="match status" value="1"/>
</dbReference>
<feature type="domain" description="F-box/LRR-repeat protein 15/At3g58940/PEG3-like LRR" evidence="1">
    <location>
        <begin position="47"/>
        <end position="178"/>
    </location>
</feature>
<protein>
    <recommendedName>
        <fullName evidence="1">F-box/LRR-repeat protein 15/At3g58940/PEG3-like LRR domain-containing protein</fullName>
    </recommendedName>
</protein>
<dbReference type="PANTHER" id="PTHR34145">
    <property type="entry name" value="OS02G0105600 PROTEIN"/>
    <property type="match status" value="1"/>
</dbReference>
<proteinExistence type="predicted"/>
<organism evidence="2 3">
    <name type="scientific">Aquilegia coerulea</name>
    <name type="common">Rocky mountain columbine</name>
    <dbReference type="NCBI Taxonomy" id="218851"/>
    <lineage>
        <taxon>Eukaryota</taxon>
        <taxon>Viridiplantae</taxon>
        <taxon>Streptophyta</taxon>
        <taxon>Embryophyta</taxon>
        <taxon>Tracheophyta</taxon>
        <taxon>Spermatophyta</taxon>
        <taxon>Magnoliopsida</taxon>
        <taxon>Ranunculales</taxon>
        <taxon>Ranunculaceae</taxon>
        <taxon>Thalictroideae</taxon>
        <taxon>Aquilegia</taxon>
    </lineage>
</organism>
<evidence type="ECO:0000259" key="1">
    <source>
        <dbReference type="Pfam" id="PF24758"/>
    </source>
</evidence>
<dbReference type="EMBL" id="KZ305036">
    <property type="protein sequence ID" value="PIA43342.1"/>
    <property type="molecule type" value="Genomic_DNA"/>
</dbReference>
<dbReference type="Proteomes" id="UP000230069">
    <property type="component" value="Unassembled WGS sequence"/>
</dbReference>
<keyword evidence="3" id="KW-1185">Reference proteome</keyword>
<accession>A0A2G5DIP8</accession>
<name>A0A2G5DIP8_AQUCA</name>
<gene>
    <name evidence="2" type="ORF">AQUCO_01900010v1</name>
</gene>
<dbReference type="InterPro" id="IPR032675">
    <property type="entry name" value="LRR_dom_sf"/>
</dbReference>
<dbReference type="InParanoid" id="A0A2G5DIP8"/>
<reference evidence="2 3" key="1">
    <citation type="submission" date="2017-09" db="EMBL/GenBank/DDBJ databases">
        <title>WGS assembly of Aquilegia coerulea Goldsmith.</title>
        <authorList>
            <person name="Hodges S."/>
            <person name="Kramer E."/>
            <person name="Nordborg M."/>
            <person name="Tomkins J."/>
            <person name="Borevitz J."/>
            <person name="Derieg N."/>
            <person name="Yan J."/>
            <person name="Mihaltcheva S."/>
            <person name="Hayes R.D."/>
            <person name="Rokhsar D."/>
        </authorList>
    </citation>
    <scope>NUCLEOTIDE SEQUENCE [LARGE SCALE GENOMIC DNA]</scope>
    <source>
        <strain evidence="3">cv. Goldsmith</strain>
    </source>
</reference>
<dbReference type="SUPFAM" id="SSF52047">
    <property type="entry name" value="RNI-like"/>
    <property type="match status" value="1"/>
</dbReference>
<evidence type="ECO:0000313" key="2">
    <source>
        <dbReference type="EMBL" id="PIA43342.1"/>
    </source>
</evidence>
<dbReference type="AlphaFoldDB" id="A0A2G5DIP8"/>
<dbReference type="Pfam" id="PF24758">
    <property type="entry name" value="LRR_At5g56370"/>
    <property type="match status" value="1"/>
</dbReference>
<dbReference type="OrthoDB" id="627702at2759"/>
<sequence length="225" mass="25740">MSIHASPKVNSKYSDLVKSVNDVLLLHKGMISKFEMNNFLSYGCSDRWILVVSKTKMLNHLVLAFHEDLSSYQVPFSLFNCEALKSLRFDWCKLRLSSQYDGFSSLTELEMCYLTLTDETLKTFIAKIPRLKALKVIHCQSLKDIVIHAPNLEVVKIEGINESVNFQNTPNLRDMKVWLCKRTCRLDTVLGGLHELQVVNLRYPSMEAFPGRLHHHLSPSKVCGP</sequence>
<dbReference type="Gene3D" id="3.80.10.10">
    <property type="entry name" value="Ribonuclease Inhibitor"/>
    <property type="match status" value="1"/>
</dbReference>
<evidence type="ECO:0000313" key="3">
    <source>
        <dbReference type="Proteomes" id="UP000230069"/>
    </source>
</evidence>
<dbReference type="InterPro" id="IPR055411">
    <property type="entry name" value="LRR_FXL15/At3g58940/PEG3-like"/>
</dbReference>
<dbReference type="InterPro" id="IPR053772">
    <property type="entry name" value="At1g61320/At1g61330-like"/>
</dbReference>
<dbReference type="STRING" id="218851.A0A2G5DIP8"/>